<reference evidence="2 3" key="1">
    <citation type="submission" date="2018-09" db="EMBL/GenBank/DDBJ databases">
        <title>Genomic investigation of the strawberry pathogen Phytophthora fragariae indicates pathogenicity is determined by transcriptional variation in three key races.</title>
        <authorList>
            <person name="Adams T.M."/>
            <person name="Armitage A.D."/>
            <person name="Sobczyk M.K."/>
            <person name="Bates H.J."/>
            <person name="Dunwell J.M."/>
            <person name="Nellist C.F."/>
            <person name="Harrison R.J."/>
        </authorList>
    </citation>
    <scope>NUCLEOTIDE SEQUENCE [LARGE SCALE GENOMIC DNA]</scope>
    <source>
        <strain evidence="2 3">NOV-77</strain>
    </source>
</reference>
<dbReference type="AlphaFoldDB" id="A0A6G0RE35"/>
<name>A0A6G0RE35_9STRA</name>
<feature type="region of interest" description="Disordered" evidence="1">
    <location>
        <begin position="142"/>
        <end position="172"/>
    </location>
</feature>
<evidence type="ECO:0000313" key="3">
    <source>
        <dbReference type="Proteomes" id="UP000486351"/>
    </source>
</evidence>
<protein>
    <submittedName>
        <fullName evidence="2">Uncharacterized protein</fullName>
    </submittedName>
</protein>
<evidence type="ECO:0000256" key="1">
    <source>
        <dbReference type="SAM" id="MobiDB-lite"/>
    </source>
</evidence>
<organism evidence="2 3">
    <name type="scientific">Phytophthora fragariae</name>
    <dbReference type="NCBI Taxonomy" id="53985"/>
    <lineage>
        <taxon>Eukaryota</taxon>
        <taxon>Sar</taxon>
        <taxon>Stramenopiles</taxon>
        <taxon>Oomycota</taxon>
        <taxon>Peronosporomycetes</taxon>
        <taxon>Peronosporales</taxon>
        <taxon>Peronosporaceae</taxon>
        <taxon>Phytophthora</taxon>
    </lineage>
</organism>
<accession>A0A6G0RE35</accession>
<dbReference type="EMBL" id="QXFY01001020">
    <property type="protein sequence ID" value="KAE9331107.1"/>
    <property type="molecule type" value="Genomic_DNA"/>
</dbReference>
<dbReference type="Proteomes" id="UP000486351">
    <property type="component" value="Unassembled WGS sequence"/>
</dbReference>
<sequence>MHSVASCHFTKEQLDQTPRAHADDACVVEAAAEPVASVVDVCTLSLAEDPVVVPVVDLCTLLLVEDPVVVPRRLVRLLVSVPVPVLGINEERPLVPVPVPEVNEERPLMMEDMSVRDERPPPLRSELRPLLEVSEVELATSWRSTRAPKSKRSPLNPSGWRNRDPTRSPSEAACVRVRLAHSEQP</sequence>
<gene>
    <name evidence="2" type="ORF">PF008_g15588</name>
</gene>
<proteinExistence type="predicted"/>
<comment type="caution">
    <text evidence="2">The sequence shown here is derived from an EMBL/GenBank/DDBJ whole genome shotgun (WGS) entry which is preliminary data.</text>
</comment>
<evidence type="ECO:0000313" key="2">
    <source>
        <dbReference type="EMBL" id="KAE9331107.1"/>
    </source>
</evidence>